<dbReference type="RefSeq" id="WP_207332713.1">
    <property type="nucleotide sequence ID" value="NZ_JAFMYW010000013.1"/>
</dbReference>
<gene>
    <name evidence="2" type="ORF">J2I46_29550</name>
</gene>
<evidence type="ECO:0000313" key="3">
    <source>
        <dbReference type="Proteomes" id="UP000664628"/>
    </source>
</evidence>
<organism evidence="2 3">
    <name type="scientific">Fibrella forsythiae</name>
    <dbReference type="NCBI Taxonomy" id="2817061"/>
    <lineage>
        <taxon>Bacteria</taxon>
        <taxon>Pseudomonadati</taxon>
        <taxon>Bacteroidota</taxon>
        <taxon>Cytophagia</taxon>
        <taxon>Cytophagales</taxon>
        <taxon>Spirosomataceae</taxon>
        <taxon>Fibrella</taxon>
    </lineage>
</organism>
<dbReference type="Pfam" id="PF25778">
    <property type="entry name" value="DUF7948"/>
    <property type="match status" value="1"/>
</dbReference>
<protein>
    <submittedName>
        <fullName evidence="2">SBBP repeat-containing protein</fullName>
    </submittedName>
</protein>
<sequence length="2309" mass="237714">MRTRYTIAYRLCSIRQISVWAVFLLTTIHAVGQEARKTLLSQPTATQVKLAQQTVRNHATTLAFETNVFGGEASYLLATPQVNLAFMADRVQFSGVPSTETSGQNPAAVSWSMRWLGAKNRQRPEPVHELDDKGDYRFVDKHGSHPIGRYAELWYTDVYEQTDLRFYGRGQTDLEYDFVVKPGGHPNAIRLAMDGVSDIQLSPGGELILSLPVGDLKKAKPYAYQTIRGEEKPVAVRYKLQPDHSIGFEVGSYDVSQPLVIDPVVILWSTFIGGSSRDYNGGIWVDDQGFIYLTGTTRNGSGVPTTLANSLTSIPNYARVFVMKLNPNGNQIIWSTILDTHTGDFNGNELNVALVVGSDSKPVVLMHTTTTTVAGAPGNVPPSYTTPGALQPASAGLRDIYLAKLSADGSTVEWGTYFGGSGDDASVFGGSAQPFGIDSNDNIYVAGTTNSLDFPITTGAYQAYFRGGEDQFVASFSATGSLRWSTYLGGTGTDRTAALAVDPDGTAYVLGTSDALASFPLTRSSMPTSYTARPTTVTKMSSTGGLLAATAVPYDVLSMPAPTTASGVGVFPMAIDGSGIYFPGRDMLVNATTIPFTGALPPGATATSSVAPLIALNKTDLSFRYVRAAANTSRPLIPSIATDGRGSVMLLVRGRTEIMQDSPQYISPDACIGSNTPTPNTTTNPTYIATFNGATGETQYGSFVNFVGLDSYNPTSRILLKGCNLYVYSTAGSNSIYYPWTPSAFDASGNVITGYAGPKADKELLLVKFGPVKLKQNTLTFTGGSTTYCINSAVPVITGNDASQNLDIPATNQAPQCPPKVAYQWQQATSAGGPWTTIPDATGKDFAPTCTGNNTFYRRIAYCATNWLGSVCRDSLVSAAVQVNCGGNLTHRTTIDSKPYVHCPGQPLAKTFAVVPGPDGAKPVYSYQWEKPDNTTVASGTIAANGTSPIRANFTQDGTYYLYATDSRGCTSVDTLQLTTLSLPAASNTTLITCGAPTVKLGPLDTPVLSDDHALSFNWSPATGLSGTTILNPTLNTVVIPSGGSATYTLTPTLDGVTCASTSVVVVNTQPSPLPTLPSLTVCQGANLTLGEGITQDPAFTYQWSPGSGLVMSDVVPTTLATGSLAPAGVNTYTYYLTALQASSGCSLTATQSVTVYKIGNYAVAGNYPVIICPTDPNSTATWTFGTPAEAGAGYTWSAVVSATATDAGTPTSAQAVALLSSSTASTTTFLIPAGAAFPTVGKSKLPYTITYIRTSYNLANPACSRTDEVIIQYVPGCGDGDVTYCQLSLPAGAAGACAGANTTIGPAQAANGVRYYWAPLTGLSDAVTGAPLSGTGPFSPYVKANPTSTTSYTLTGVYPGGQVCALVIKVFGGASSLPNQNFPQNAVTCAGQPITIGGPAIQGYTYLWTPPTGLSSTTLSQPTFTPGTIVSGQYIVKITDELTTCFIYDTVNVTVRTVAMPIGEGGTFCRTTGKSVTLGTPGPTNLTYSWAVTAGTATIANANNNVTTATIPAQTTNVVFQLTTTDPITGCSDVSSVTYTSVAAPTISLNTPLVSCVGGTINIGRDANDATLTYAWSSASAGNGLTPAEAAKRNPKVTPTGSGPWTYSVTASYAGACPTSQSVTVTAAPVPIVNTVSGAPCSATGVLLAVINTSALTGYTYSWSPFAGVLTEPLAPSSTGTTRSSIQVYPSVATSYTLTTTAPGGCVQKFVFNVPSPAYTAQANPISICLPSTTNPTVGLSNTIPSGATVSWTTVAGYTNPTTGRISNNASATPTFLVTDNPPEGVYKYLITVNYGSGCSSTVEQEITVSAVVLAAGTDKTICANTCVTIGPAVNGPYTYSWKTAPNTAAGAATIDTPTNFQTQVCLTGSTIYELTATDPASGCSVSDQIVVTVSPSPTLAVNEALTACQNAAGTATVSLASAAAQSSGTLSYWLDPSAQSIPVANTAAVGSGTYYVRAMFSTGCTTIRPVSVDLSPLPAIALGTPACRPNSTFTVHFTVSPSNAIVTANLGTVQGDSVVNVPAGQTLTLTASLSGCVSSTTVAAPNCCSIAPALTSATICRGQSATLTATGGTSYSFTGGIVNTTGMLAVSPAATSTYSVTVATASGCTSTTSATVTVNPLPTVTASSATVCQGQSGTLTASGATTYVWSRGATTASISVSVAGTYSVTGTSSAGCSATATAALTLNPLPSLAVTAVPATCLGATPNADASLVLVSSTNASHYNLSLGSVFNPSQMLLASNQPLPGVGEALLSGQANPSQPDGQSYTVRVYGAGGCVSDVAVVLPTAFCACPPNRCVPILVRKIVRP</sequence>
<dbReference type="Proteomes" id="UP000664628">
    <property type="component" value="Unassembled WGS sequence"/>
</dbReference>
<name>A0ABS3JRX2_9BACT</name>
<feature type="domain" description="DUF7948" evidence="1">
    <location>
        <begin position="72"/>
        <end position="264"/>
    </location>
</feature>
<keyword evidence="3" id="KW-1185">Reference proteome</keyword>
<evidence type="ECO:0000313" key="2">
    <source>
        <dbReference type="EMBL" id="MBO0952762.1"/>
    </source>
</evidence>
<evidence type="ECO:0000259" key="1">
    <source>
        <dbReference type="Pfam" id="PF25778"/>
    </source>
</evidence>
<dbReference type="PANTHER" id="PTHR35580">
    <property type="entry name" value="CELL SURFACE GLYCOPROTEIN (S-LAYER PROTEIN)-LIKE PROTEIN"/>
    <property type="match status" value="1"/>
</dbReference>
<dbReference type="InterPro" id="IPR057708">
    <property type="entry name" value="DUF7948"/>
</dbReference>
<comment type="caution">
    <text evidence="2">The sequence shown here is derived from an EMBL/GenBank/DDBJ whole genome shotgun (WGS) entry which is preliminary data.</text>
</comment>
<dbReference type="EMBL" id="JAFMYW010000013">
    <property type="protein sequence ID" value="MBO0952762.1"/>
    <property type="molecule type" value="Genomic_DNA"/>
</dbReference>
<dbReference type="Pfam" id="PF06739">
    <property type="entry name" value="SBBP"/>
    <property type="match status" value="1"/>
</dbReference>
<proteinExistence type="predicted"/>
<dbReference type="PANTHER" id="PTHR35580:SF1">
    <property type="entry name" value="PHYTASE-LIKE DOMAIN-CONTAINING PROTEIN"/>
    <property type="match status" value="1"/>
</dbReference>
<reference evidence="2 3" key="1">
    <citation type="submission" date="2021-03" db="EMBL/GenBank/DDBJ databases">
        <title>Fibrella sp. HMF5405 genome sequencing and assembly.</title>
        <authorList>
            <person name="Kang H."/>
            <person name="Kim H."/>
            <person name="Bae S."/>
            <person name="Joh K."/>
        </authorList>
    </citation>
    <scope>NUCLEOTIDE SEQUENCE [LARGE SCALE GENOMIC DNA]</scope>
    <source>
        <strain evidence="2 3">HMF5405</strain>
    </source>
</reference>
<dbReference type="InterPro" id="IPR010620">
    <property type="entry name" value="SBBP_repeat"/>
</dbReference>
<accession>A0ABS3JRX2</accession>
<dbReference type="InterPro" id="IPR052918">
    <property type="entry name" value="Motility_Chemotaxis_Reg"/>
</dbReference>